<dbReference type="PANTHER" id="PTHR43434:SF1">
    <property type="entry name" value="PHOSPHOGLYCOLATE PHOSPHATASE"/>
    <property type="match status" value="1"/>
</dbReference>
<accession>A0A2N1PLT4</accession>
<dbReference type="SFLD" id="SFLDG01129">
    <property type="entry name" value="C1.5:_HAD__Beta-PGM__Phosphata"/>
    <property type="match status" value="1"/>
</dbReference>
<dbReference type="PANTHER" id="PTHR43434">
    <property type="entry name" value="PHOSPHOGLYCOLATE PHOSPHATASE"/>
    <property type="match status" value="1"/>
</dbReference>
<dbReference type="InterPro" id="IPR050155">
    <property type="entry name" value="HAD-like_hydrolase_sf"/>
</dbReference>
<evidence type="ECO:0008006" key="3">
    <source>
        <dbReference type="Google" id="ProtNLM"/>
    </source>
</evidence>
<dbReference type="SUPFAM" id="SSF56784">
    <property type="entry name" value="HAD-like"/>
    <property type="match status" value="1"/>
</dbReference>
<comment type="caution">
    <text evidence="1">The sequence shown here is derived from an EMBL/GenBank/DDBJ whole genome shotgun (WGS) entry which is preliminary data.</text>
</comment>
<name>A0A2N1PLT4_9BACT</name>
<dbReference type="GO" id="GO:0008967">
    <property type="term" value="F:phosphoglycolate phosphatase activity"/>
    <property type="evidence" value="ECO:0007669"/>
    <property type="project" value="TreeGrafter"/>
</dbReference>
<dbReference type="Proteomes" id="UP000233256">
    <property type="component" value="Unassembled WGS sequence"/>
</dbReference>
<reference evidence="1 2" key="1">
    <citation type="journal article" date="2017" name="ISME J.">
        <title>Potential for microbial H2 and metal transformations associated with novel bacteria and archaea in deep terrestrial subsurface sediments.</title>
        <authorList>
            <person name="Hernsdorf A.W."/>
            <person name="Amano Y."/>
            <person name="Miyakawa K."/>
            <person name="Ise K."/>
            <person name="Suzuki Y."/>
            <person name="Anantharaman K."/>
            <person name="Probst A."/>
            <person name="Burstein D."/>
            <person name="Thomas B.C."/>
            <person name="Banfield J.F."/>
        </authorList>
    </citation>
    <scope>NUCLEOTIDE SEQUENCE [LARGE SCALE GENOMIC DNA]</scope>
    <source>
        <strain evidence="1">HGW-Wallbacteria-1</strain>
    </source>
</reference>
<dbReference type="Gene3D" id="1.10.150.520">
    <property type="match status" value="1"/>
</dbReference>
<proteinExistence type="predicted"/>
<dbReference type="SFLD" id="SFLDS00003">
    <property type="entry name" value="Haloacid_Dehalogenase"/>
    <property type="match status" value="1"/>
</dbReference>
<dbReference type="Gene3D" id="3.40.50.1000">
    <property type="entry name" value="HAD superfamily/HAD-like"/>
    <property type="match status" value="1"/>
</dbReference>
<dbReference type="AlphaFoldDB" id="A0A2N1PLT4"/>
<gene>
    <name evidence="1" type="ORF">CVV64_14975</name>
</gene>
<sequence>MKNSSSSSLRDNLKGFDSTGKLSPEFIIFDMDGTLYPDNPEIIRHYGECAIDLLAQQMNMAAADAEKVMQEARENLAAALGGKPTNSLTLMSRFDIPFEVYAREVNSRQQIETLLQTSKAHVEAVEKIAAEYPVYLYTTNNSISADRILRAIGMDHIFPLDRRFTLSDIFELDLPRSSALKLIKPGLDGFRHILKLNGFSAEETMMVGDSEVSDIEPAKKLGMATWHVREMEDLAALAEMLVGE</sequence>
<evidence type="ECO:0000313" key="1">
    <source>
        <dbReference type="EMBL" id="PKK89289.1"/>
    </source>
</evidence>
<dbReference type="CDD" id="cd01427">
    <property type="entry name" value="HAD_like"/>
    <property type="match status" value="1"/>
</dbReference>
<evidence type="ECO:0000313" key="2">
    <source>
        <dbReference type="Proteomes" id="UP000233256"/>
    </source>
</evidence>
<organism evidence="1 2">
    <name type="scientific">Candidatus Wallbacteria bacterium HGW-Wallbacteria-1</name>
    <dbReference type="NCBI Taxonomy" id="2013854"/>
    <lineage>
        <taxon>Bacteria</taxon>
        <taxon>Candidatus Walliibacteriota</taxon>
    </lineage>
</organism>
<dbReference type="Pfam" id="PF00702">
    <property type="entry name" value="Hydrolase"/>
    <property type="match status" value="1"/>
</dbReference>
<dbReference type="EMBL" id="PGXC01000021">
    <property type="protein sequence ID" value="PKK89289.1"/>
    <property type="molecule type" value="Genomic_DNA"/>
</dbReference>
<dbReference type="InterPro" id="IPR023214">
    <property type="entry name" value="HAD_sf"/>
</dbReference>
<protein>
    <recommendedName>
        <fullName evidence="3">HAD family hydrolase</fullName>
    </recommendedName>
</protein>
<dbReference type="GO" id="GO:0006281">
    <property type="term" value="P:DNA repair"/>
    <property type="evidence" value="ECO:0007669"/>
    <property type="project" value="TreeGrafter"/>
</dbReference>
<dbReference type="InterPro" id="IPR036412">
    <property type="entry name" value="HAD-like_sf"/>
</dbReference>